<dbReference type="InterPro" id="IPR051534">
    <property type="entry name" value="CBASS_pafABC_assoc_protein"/>
</dbReference>
<accession>A0A829YGX5</accession>
<dbReference type="Proteomes" id="UP000445000">
    <property type="component" value="Unassembled WGS sequence"/>
</dbReference>
<proteinExistence type="predicted"/>
<dbReference type="PROSITE" id="PS52050">
    <property type="entry name" value="WYL"/>
    <property type="match status" value="1"/>
</dbReference>
<dbReference type="RefSeq" id="WP_161813437.1">
    <property type="nucleotide sequence ID" value="NZ_BLJN01000003.1"/>
</dbReference>
<dbReference type="InterPro" id="IPR036388">
    <property type="entry name" value="WH-like_DNA-bd_sf"/>
</dbReference>
<sequence>MNKTERLFALIDVFRRHRRAVTAAVLAEEMGVSLRTIYRDVQTLIGLGAPIDGEAGTGYLLRPGFFLPPLMFDPSELEALRLGAYWVERQADAGLARAASNAIAKIAMATPDDLRDQIDSIGLYAFPQPNEPTRLPVLPIIREALRKEEKVAIVYQGPDGARTERTVWPLVIAFYHQPSLGTWCELRQDYRTFRVDRIESAAATGLPLPERRTTLFKAYLEHIFAASGEP</sequence>
<dbReference type="PANTHER" id="PTHR34580:SF3">
    <property type="entry name" value="PROTEIN PAFB"/>
    <property type="match status" value="1"/>
</dbReference>
<feature type="domain" description="Helix-turn-helix type 11" evidence="1">
    <location>
        <begin position="6"/>
        <end position="59"/>
    </location>
</feature>
<dbReference type="InterPro" id="IPR036390">
    <property type="entry name" value="WH_DNA-bd_sf"/>
</dbReference>
<dbReference type="SUPFAM" id="SSF46785">
    <property type="entry name" value="Winged helix' DNA-binding domain"/>
    <property type="match status" value="1"/>
</dbReference>
<dbReference type="Pfam" id="PF13280">
    <property type="entry name" value="WYL"/>
    <property type="match status" value="1"/>
</dbReference>
<dbReference type="InterPro" id="IPR026881">
    <property type="entry name" value="WYL_dom"/>
</dbReference>
<gene>
    <name evidence="3" type="ORF">GCM10011487_38260</name>
</gene>
<evidence type="ECO:0000313" key="4">
    <source>
        <dbReference type="Proteomes" id="UP000445000"/>
    </source>
</evidence>
<dbReference type="InterPro" id="IPR013196">
    <property type="entry name" value="HTH_11"/>
</dbReference>
<reference evidence="4" key="1">
    <citation type="submission" date="2020-01" db="EMBL/GenBank/DDBJ databases">
        <title>'Steroidobacter agaridevorans' sp. nov., agar-degrading bacteria isolated from rhizosphere soils.</title>
        <authorList>
            <person name="Ikenaga M."/>
            <person name="Kataoka M."/>
            <person name="Murouchi A."/>
            <person name="Katsuragi S."/>
            <person name="Sakai M."/>
        </authorList>
    </citation>
    <scope>NUCLEOTIDE SEQUENCE [LARGE SCALE GENOMIC DNA]</scope>
    <source>
        <strain evidence="4">YU21-B</strain>
    </source>
</reference>
<evidence type="ECO:0000259" key="1">
    <source>
        <dbReference type="Pfam" id="PF08279"/>
    </source>
</evidence>
<comment type="caution">
    <text evidence="3">The sequence shown here is derived from an EMBL/GenBank/DDBJ whole genome shotgun (WGS) entry which is preliminary data.</text>
</comment>
<dbReference type="EMBL" id="BLJN01000003">
    <property type="protein sequence ID" value="GFE81826.1"/>
    <property type="molecule type" value="Genomic_DNA"/>
</dbReference>
<dbReference type="Pfam" id="PF08279">
    <property type="entry name" value="HTH_11"/>
    <property type="match status" value="1"/>
</dbReference>
<organism evidence="3 4">
    <name type="scientific">Steroidobacter agaridevorans</name>
    <dbReference type="NCBI Taxonomy" id="2695856"/>
    <lineage>
        <taxon>Bacteria</taxon>
        <taxon>Pseudomonadati</taxon>
        <taxon>Pseudomonadota</taxon>
        <taxon>Gammaproteobacteria</taxon>
        <taxon>Steroidobacterales</taxon>
        <taxon>Steroidobacteraceae</taxon>
        <taxon>Steroidobacter</taxon>
    </lineage>
</organism>
<dbReference type="PANTHER" id="PTHR34580">
    <property type="match status" value="1"/>
</dbReference>
<name>A0A829YGX5_9GAMM</name>
<dbReference type="AlphaFoldDB" id="A0A829YGX5"/>
<protein>
    <submittedName>
        <fullName evidence="3">DeoR family transcriptional regulator</fullName>
    </submittedName>
</protein>
<evidence type="ECO:0000313" key="3">
    <source>
        <dbReference type="EMBL" id="GFE81826.1"/>
    </source>
</evidence>
<evidence type="ECO:0000259" key="2">
    <source>
        <dbReference type="Pfam" id="PF13280"/>
    </source>
</evidence>
<feature type="domain" description="WYL" evidence="2">
    <location>
        <begin position="137"/>
        <end position="201"/>
    </location>
</feature>
<dbReference type="Gene3D" id="1.10.10.10">
    <property type="entry name" value="Winged helix-like DNA-binding domain superfamily/Winged helix DNA-binding domain"/>
    <property type="match status" value="1"/>
</dbReference>
<keyword evidence="4" id="KW-1185">Reference proteome</keyword>